<accession>A0A0E2BGM0</accession>
<dbReference type="PANTHER" id="PTHR42689:SF1">
    <property type="entry name" value="ACETYL-COA ACYLTRANSFERASE FADA2 (3-KETOACYL-COA THIOLASE) (BETA-KETOTHIOLASE)-RELATED"/>
    <property type="match status" value="1"/>
</dbReference>
<evidence type="ECO:0000313" key="2">
    <source>
        <dbReference type="EMBL" id="EKO34503.1"/>
    </source>
</evidence>
<evidence type="ECO:0000259" key="1">
    <source>
        <dbReference type="Pfam" id="PF22691"/>
    </source>
</evidence>
<dbReference type="Gene3D" id="3.40.47.10">
    <property type="match status" value="1"/>
</dbReference>
<gene>
    <name evidence="2" type="ORF">LEP1GSC179_3332</name>
</gene>
<dbReference type="GO" id="GO:0005829">
    <property type="term" value="C:cytosol"/>
    <property type="evidence" value="ECO:0007669"/>
    <property type="project" value="TreeGrafter"/>
</dbReference>
<dbReference type="InterPro" id="IPR050521">
    <property type="entry name" value="3-ketoacyl-CoA_Thiolase"/>
</dbReference>
<comment type="caution">
    <text evidence="2">The sequence shown here is derived from an EMBL/GenBank/DDBJ whole genome shotgun (WGS) entry which is preliminary data.</text>
</comment>
<dbReference type="AlphaFoldDB" id="A0A0E2BGM0"/>
<proteinExistence type="predicted"/>
<dbReference type="Pfam" id="PF22691">
    <property type="entry name" value="Thiolase_C_1"/>
    <property type="match status" value="1"/>
</dbReference>
<dbReference type="SUPFAM" id="SSF53901">
    <property type="entry name" value="Thiolase-like"/>
    <property type="match status" value="1"/>
</dbReference>
<name>A0A0E2BGM0_9LEPT</name>
<dbReference type="CDD" id="cd00829">
    <property type="entry name" value="SCP-x_thiolase"/>
    <property type="match status" value="1"/>
</dbReference>
<keyword evidence="3" id="KW-1185">Reference proteome</keyword>
<dbReference type="InterPro" id="IPR016039">
    <property type="entry name" value="Thiolase-like"/>
</dbReference>
<dbReference type="Proteomes" id="UP000006329">
    <property type="component" value="Unassembled WGS sequence"/>
</dbReference>
<feature type="domain" description="Thiolase C-terminal" evidence="1">
    <location>
        <begin position="277"/>
        <end position="411"/>
    </location>
</feature>
<dbReference type="InterPro" id="IPR055140">
    <property type="entry name" value="Thiolase_C_2"/>
</dbReference>
<evidence type="ECO:0000313" key="3">
    <source>
        <dbReference type="Proteomes" id="UP000006329"/>
    </source>
</evidence>
<sequence length="512" mass="56838">MSKTDINPVLLGISDSVASDFSEEYKEWSEERKLLEHYKKSISDLLQFLEMKPETFGDILTDFVSIEPASLGKSGYGHSVRIANELGYSGFRSHLLDLGGASVTGALGQAKMILQSDTEAVVLIAAADIPRSAFKQVSDLKRLNETVCHPVHELHYGATLIAMYGLLMKRMMFENDITRKDLETITKKFRANAIDNPRAHVYRQEITDKQLSRTIADPYSTPMIAIVTDHGFATLLMSEKKAKRLQLQGKIRKGIDPMYLIGVGQAAHAEYFMLKRNFATPAGRASDLAFASAGIEREDIDYAWIYDCFTGMVILQSSEYFGISKREAVEHLKNGELRLKNGKKIKINEMGGILNYQAAMSVSAATGMIDVAAHYGLYSRPVSNVPITRPEKSLVGGNGGVDSINTVAIFSSTRSKFKPKKIKPKRLFLNQNEVENNEIGTVYSSTTVNMNPGSFTKAPYSLALVKMKEGRYVMVNVFDSQGKLLKTDHGLRFDSSELKIINEKGFLKGILI</sequence>
<dbReference type="PANTHER" id="PTHR42689">
    <property type="entry name" value="ACETYL-COA ACYLTRANSFERASE FADA2 (3-KETOACYL-COA THIOLASE) (BETA-KETOTHIOLASE)-RELATED"/>
    <property type="match status" value="1"/>
</dbReference>
<organism evidence="2 3">
    <name type="scientific">Leptospira santarosai str. MOR084</name>
    <dbReference type="NCBI Taxonomy" id="1049984"/>
    <lineage>
        <taxon>Bacteria</taxon>
        <taxon>Pseudomonadati</taxon>
        <taxon>Spirochaetota</taxon>
        <taxon>Spirochaetia</taxon>
        <taxon>Leptospirales</taxon>
        <taxon>Leptospiraceae</taxon>
        <taxon>Leptospira</taxon>
    </lineage>
</organism>
<dbReference type="EMBL" id="AHON02000029">
    <property type="protein sequence ID" value="EKO34503.1"/>
    <property type="molecule type" value="Genomic_DNA"/>
</dbReference>
<protein>
    <submittedName>
        <fullName evidence="2">PF01796 domain protein</fullName>
    </submittedName>
</protein>
<reference evidence="2" key="1">
    <citation type="submission" date="2012-10" db="EMBL/GenBank/DDBJ databases">
        <authorList>
            <person name="Harkins D.M."/>
            <person name="Durkin A.S."/>
            <person name="Brinkac L.M."/>
            <person name="Haft D.H."/>
            <person name="Selengut J.D."/>
            <person name="Sanka R."/>
            <person name="DePew J."/>
            <person name="Purushe J."/>
            <person name="Matthias M.A."/>
            <person name="Vinetz J.M."/>
            <person name="Sutton G.G."/>
            <person name="Nierman W.C."/>
            <person name="Fouts D.E."/>
        </authorList>
    </citation>
    <scope>NUCLEOTIDE SEQUENCE [LARGE SCALE GENOMIC DNA]</scope>
    <source>
        <strain evidence="2">MOR084</strain>
    </source>
</reference>
<dbReference type="GO" id="GO:0016746">
    <property type="term" value="F:acyltransferase activity"/>
    <property type="evidence" value="ECO:0007669"/>
    <property type="project" value="InterPro"/>
</dbReference>